<evidence type="ECO:0000256" key="1">
    <source>
        <dbReference type="SAM" id="Coils"/>
    </source>
</evidence>
<proteinExistence type="predicted"/>
<dbReference type="Proteomes" id="UP000225277">
    <property type="component" value="Unassembled WGS sequence"/>
</dbReference>
<feature type="compositionally biased region" description="Basic and acidic residues" evidence="2">
    <location>
        <begin position="1"/>
        <end position="20"/>
    </location>
</feature>
<evidence type="ECO:0000313" key="4">
    <source>
        <dbReference type="Proteomes" id="UP000225277"/>
    </source>
</evidence>
<name>A0A2D3VIN6_9PEZI</name>
<feature type="coiled-coil region" evidence="1">
    <location>
        <begin position="68"/>
        <end position="112"/>
    </location>
</feature>
<evidence type="ECO:0000313" key="3">
    <source>
        <dbReference type="EMBL" id="CZT23109.1"/>
    </source>
</evidence>
<dbReference type="AlphaFoldDB" id="A0A2D3VIN6"/>
<feature type="compositionally biased region" description="Basic and acidic residues" evidence="2">
    <location>
        <begin position="27"/>
        <end position="57"/>
    </location>
</feature>
<accession>A0A2D3VIN6</accession>
<protein>
    <submittedName>
        <fullName evidence="3">Uncharacterized protein</fullName>
    </submittedName>
</protein>
<reference evidence="3 4" key="1">
    <citation type="submission" date="2016-03" db="EMBL/GenBank/DDBJ databases">
        <authorList>
            <person name="Ploux O."/>
        </authorList>
    </citation>
    <scope>NUCLEOTIDE SEQUENCE [LARGE SCALE GENOMIC DNA]</scope>
    <source>
        <strain evidence="3 4">URUG2</strain>
    </source>
</reference>
<feature type="region of interest" description="Disordered" evidence="2">
    <location>
        <begin position="1"/>
        <end position="57"/>
    </location>
</feature>
<feature type="unsure residue" description="D or N" evidence="3">
    <location>
        <position position="11"/>
    </location>
</feature>
<dbReference type="EMBL" id="FJUY01000015">
    <property type="protein sequence ID" value="CZT23109.1"/>
    <property type="molecule type" value="Genomic_DNA"/>
</dbReference>
<organism evidence="3 4">
    <name type="scientific">Ramularia collo-cygni</name>
    <dbReference type="NCBI Taxonomy" id="112498"/>
    <lineage>
        <taxon>Eukaryota</taxon>
        <taxon>Fungi</taxon>
        <taxon>Dikarya</taxon>
        <taxon>Ascomycota</taxon>
        <taxon>Pezizomycotina</taxon>
        <taxon>Dothideomycetes</taxon>
        <taxon>Dothideomycetidae</taxon>
        <taxon>Mycosphaerellales</taxon>
        <taxon>Mycosphaerellaceae</taxon>
        <taxon>Ramularia</taxon>
    </lineage>
</organism>
<evidence type="ECO:0000256" key="2">
    <source>
        <dbReference type="SAM" id="MobiDB-lite"/>
    </source>
</evidence>
<sequence>MNDQRNNNEQDGEARKKAPDRNLYGHAKIEAFEKERLARRDEHQADSIEHNRKTERSHAKWAYFSERKTRLEKIYKDSEARIEALRAEMTALEEKKEETTEALERLEEVYGEGAKEGKEDAEVSKKYRKFLDMESNELGL</sequence>
<gene>
    <name evidence="3" type="ORF">RCC_08819</name>
</gene>
<keyword evidence="4" id="KW-1185">Reference proteome</keyword>
<keyword evidence="1" id="KW-0175">Coiled coil</keyword>